<evidence type="ECO:0000313" key="1">
    <source>
        <dbReference type="EMBL" id="KAL3269293.1"/>
    </source>
</evidence>
<accession>A0ABD2MSE1</accession>
<proteinExistence type="predicted"/>
<dbReference type="Proteomes" id="UP001516400">
    <property type="component" value="Unassembled WGS sequence"/>
</dbReference>
<protein>
    <submittedName>
        <fullName evidence="1">Uncharacterized protein</fullName>
    </submittedName>
</protein>
<organism evidence="1 2">
    <name type="scientific">Cryptolaemus montrouzieri</name>
    <dbReference type="NCBI Taxonomy" id="559131"/>
    <lineage>
        <taxon>Eukaryota</taxon>
        <taxon>Metazoa</taxon>
        <taxon>Ecdysozoa</taxon>
        <taxon>Arthropoda</taxon>
        <taxon>Hexapoda</taxon>
        <taxon>Insecta</taxon>
        <taxon>Pterygota</taxon>
        <taxon>Neoptera</taxon>
        <taxon>Endopterygota</taxon>
        <taxon>Coleoptera</taxon>
        <taxon>Polyphaga</taxon>
        <taxon>Cucujiformia</taxon>
        <taxon>Coccinelloidea</taxon>
        <taxon>Coccinellidae</taxon>
        <taxon>Scymninae</taxon>
        <taxon>Scymnini</taxon>
        <taxon>Cryptolaemus</taxon>
    </lineage>
</organism>
<keyword evidence="2" id="KW-1185">Reference proteome</keyword>
<name>A0ABD2MSE1_9CUCU</name>
<dbReference type="EMBL" id="JABFTP020000021">
    <property type="protein sequence ID" value="KAL3269293.1"/>
    <property type="molecule type" value="Genomic_DNA"/>
</dbReference>
<gene>
    <name evidence="1" type="ORF">HHI36_008367</name>
</gene>
<comment type="caution">
    <text evidence="1">The sequence shown here is derived from an EMBL/GenBank/DDBJ whole genome shotgun (WGS) entry which is preliminary data.</text>
</comment>
<sequence length="106" mass="12380">MRNVFRDHKSSTRRCVCSNFSKSLILLNKPVEGFALHMDCRLARNELSSGTPNLYRYQRMLKNARPSLAVLYINLSQALTSYTRYKHFVMQGRNKKLKEKLSLLLV</sequence>
<dbReference type="AlphaFoldDB" id="A0ABD2MSE1"/>
<evidence type="ECO:0000313" key="2">
    <source>
        <dbReference type="Proteomes" id="UP001516400"/>
    </source>
</evidence>
<reference evidence="1 2" key="1">
    <citation type="journal article" date="2021" name="BMC Biol.">
        <title>Horizontally acquired antibacterial genes associated with adaptive radiation of ladybird beetles.</title>
        <authorList>
            <person name="Li H.S."/>
            <person name="Tang X.F."/>
            <person name="Huang Y.H."/>
            <person name="Xu Z.Y."/>
            <person name="Chen M.L."/>
            <person name="Du X.Y."/>
            <person name="Qiu B.Y."/>
            <person name="Chen P.T."/>
            <person name="Zhang W."/>
            <person name="Slipinski A."/>
            <person name="Escalona H.E."/>
            <person name="Waterhouse R.M."/>
            <person name="Zwick A."/>
            <person name="Pang H."/>
        </authorList>
    </citation>
    <scope>NUCLEOTIDE SEQUENCE [LARGE SCALE GENOMIC DNA]</scope>
    <source>
        <strain evidence="1">SYSU2018</strain>
    </source>
</reference>